<sequence length="459" mass="49924">MTRPMLRAAATALIGASALTAVAGCALMAPNRTVSVLATWTGTEGENFRKVLDAFTDKTGIRYEYTGTRAQDEALQSNLQRGTPPHVAILSSTGDLAQYARGGDLVPLGEVISPARQADYSRPWLLPLNGEIYTVPIKINLKSVVWYNPSRFSGPTPRSWQDLLDRSRAIAGRGQTPWCVGMRATRSSGWPGTDWIEDILLHRSGPGTYRRWAAGLLEWTSPEVEEAWKAWGQIMATRGPAREDPMAALLTDFTDAGSGLFTDPPGCFLEHQASFIVDVYRSDDDAGAGAASGAAVKPPGQERNFDFFPFPSFGPGGGDPAEEPVLVSADLAGMFNDTPEARRLIEFLAGEEAQRIWPGRPDGGAFSVNRKVPPTVHHPDDRIGRRIADTLTSAKTVCMDASDLMVPAMRDAFNSAALEYLHDPKRLPALLAELERVRAQPGPTERERKDLHDLSCTGR</sequence>
<feature type="region of interest" description="Disordered" evidence="3">
    <location>
        <begin position="438"/>
        <end position="459"/>
    </location>
</feature>
<proteinExistence type="inferred from homology"/>
<keyword evidence="4" id="KW-0732">Signal</keyword>
<gene>
    <name evidence="5" type="ORF">F4562_006590</name>
</gene>
<reference evidence="5 6" key="1">
    <citation type="submission" date="2020-08" db="EMBL/GenBank/DDBJ databases">
        <title>Sequencing the genomes of 1000 actinobacteria strains.</title>
        <authorList>
            <person name="Klenk H.-P."/>
        </authorList>
    </citation>
    <scope>NUCLEOTIDE SEQUENCE [LARGE SCALE GENOMIC DNA]</scope>
    <source>
        <strain evidence="5 6">DSM 46887</strain>
    </source>
</reference>
<comment type="similarity">
    <text evidence="1">Belongs to the bacterial solute-binding protein 1 family.</text>
</comment>
<dbReference type="Pfam" id="PF01547">
    <property type="entry name" value="SBP_bac_1"/>
    <property type="match status" value="1"/>
</dbReference>
<dbReference type="PROSITE" id="PS51257">
    <property type="entry name" value="PROKAR_LIPOPROTEIN"/>
    <property type="match status" value="1"/>
</dbReference>
<dbReference type="InterPro" id="IPR006059">
    <property type="entry name" value="SBP"/>
</dbReference>
<keyword evidence="2" id="KW-0813">Transport</keyword>
<evidence type="ECO:0000256" key="2">
    <source>
        <dbReference type="ARBA" id="ARBA00022448"/>
    </source>
</evidence>
<name>A0A7W9MKD9_9ACTN</name>
<evidence type="ECO:0000256" key="3">
    <source>
        <dbReference type="SAM" id="MobiDB-lite"/>
    </source>
</evidence>
<dbReference type="RefSeq" id="WP_221207740.1">
    <property type="nucleotide sequence ID" value="NZ_JACHMP010000001.1"/>
</dbReference>
<evidence type="ECO:0000313" key="5">
    <source>
        <dbReference type="EMBL" id="MBB5823528.1"/>
    </source>
</evidence>
<evidence type="ECO:0000313" key="6">
    <source>
        <dbReference type="Proteomes" id="UP000540685"/>
    </source>
</evidence>
<accession>A0A7W9MKD9</accession>
<feature type="chain" id="PRO_5038459629" evidence="4">
    <location>
        <begin position="24"/>
        <end position="459"/>
    </location>
</feature>
<organism evidence="5 6">
    <name type="scientific">Streptosporangium becharense</name>
    <dbReference type="NCBI Taxonomy" id="1816182"/>
    <lineage>
        <taxon>Bacteria</taxon>
        <taxon>Bacillati</taxon>
        <taxon>Actinomycetota</taxon>
        <taxon>Actinomycetes</taxon>
        <taxon>Streptosporangiales</taxon>
        <taxon>Streptosporangiaceae</taxon>
        <taxon>Streptosporangium</taxon>
    </lineage>
</organism>
<evidence type="ECO:0000256" key="4">
    <source>
        <dbReference type="SAM" id="SignalP"/>
    </source>
</evidence>
<dbReference type="InterPro" id="IPR050490">
    <property type="entry name" value="Bact_solute-bd_prot1"/>
</dbReference>
<evidence type="ECO:0000256" key="1">
    <source>
        <dbReference type="ARBA" id="ARBA00008520"/>
    </source>
</evidence>
<dbReference type="Gene3D" id="3.40.190.10">
    <property type="entry name" value="Periplasmic binding protein-like II"/>
    <property type="match status" value="2"/>
</dbReference>
<feature type="signal peptide" evidence="4">
    <location>
        <begin position="1"/>
        <end position="23"/>
    </location>
</feature>
<dbReference type="SUPFAM" id="SSF53850">
    <property type="entry name" value="Periplasmic binding protein-like II"/>
    <property type="match status" value="1"/>
</dbReference>
<dbReference type="Proteomes" id="UP000540685">
    <property type="component" value="Unassembled WGS sequence"/>
</dbReference>
<dbReference type="AlphaFoldDB" id="A0A7W9MKD9"/>
<protein>
    <submittedName>
        <fullName evidence="5">Alpha-glucoside transport system substrate-binding protein</fullName>
    </submittedName>
</protein>
<keyword evidence="6" id="KW-1185">Reference proteome</keyword>
<dbReference type="EMBL" id="JACHMP010000001">
    <property type="protein sequence ID" value="MBB5823528.1"/>
    <property type="molecule type" value="Genomic_DNA"/>
</dbReference>
<comment type="caution">
    <text evidence="5">The sequence shown here is derived from an EMBL/GenBank/DDBJ whole genome shotgun (WGS) entry which is preliminary data.</text>
</comment>
<dbReference type="PANTHER" id="PTHR43649">
    <property type="entry name" value="ARABINOSE-BINDING PROTEIN-RELATED"/>
    <property type="match status" value="1"/>
</dbReference>
<dbReference type="PANTHER" id="PTHR43649:SF29">
    <property type="entry name" value="OSMOPROTECTIVE COMPOUNDS-BINDING PROTEIN GGTB"/>
    <property type="match status" value="1"/>
</dbReference>
<feature type="compositionally biased region" description="Basic and acidic residues" evidence="3">
    <location>
        <begin position="438"/>
        <end position="453"/>
    </location>
</feature>